<comment type="caution">
    <text evidence="2">The sequence shown here is derived from an EMBL/GenBank/DDBJ whole genome shotgun (WGS) entry which is preliminary data.</text>
</comment>
<organism evidence="2 3">
    <name type="scientific">Luteimonas aestuarii</name>
    <dbReference type="NCBI Taxonomy" id="453837"/>
    <lineage>
        <taxon>Bacteria</taxon>
        <taxon>Pseudomonadati</taxon>
        <taxon>Pseudomonadota</taxon>
        <taxon>Gammaproteobacteria</taxon>
        <taxon>Lysobacterales</taxon>
        <taxon>Lysobacteraceae</taxon>
        <taxon>Luteimonas</taxon>
    </lineage>
</organism>
<name>A0A4R5U470_9GAMM</name>
<dbReference type="Proteomes" id="UP000294796">
    <property type="component" value="Unassembled WGS sequence"/>
</dbReference>
<evidence type="ECO:0000313" key="2">
    <source>
        <dbReference type="EMBL" id="TDK28532.1"/>
    </source>
</evidence>
<proteinExistence type="predicted"/>
<accession>A0A4R5U470</accession>
<dbReference type="AlphaFoldDB" id="A0A4R5U470"/>
<evidence type="ECO:0000256" key="1">
    <source>
        <dbReference type="SAM" id="MobiDB-lite"/>
    </source>
</evidence>
<reference evidence="2 3" key="1">
    <citation type="submission" date="2019-03" db="EMBL/GenBank/DDBJ databases">
        <title>Luteimonas zhaokaii sp.nov., isolated from the rectal contents of Plateau pika in Yushu, Qinghai Province, China.</title>
        <authorList>
            <person name="Zhang G."/>
        </authorList>
    </citation>
    <scope>NUCLEOTIDE SEQUENCE [LARGE SCALE GENOMIC DNA]</scope>
    <source>
        <strain evidence="2 3">B9</strain>
    </source>
</reference>
<feature type="region of interest" description="Disordered" evidence="1">
    <location>
        <begin position="1"/>
        <end position="45"/>
    </location>
</feature>
<sequence>MALTKGWFFNRNRNGDTRNNDDNTEENVMKKANRSSNTGNGNTSKTLKNAIGAILKVGYDTTVGMGAGALLQQHQVSER</sequence>
<dbReference type="EMBL" id="SMTF01000001">
    <property type="protein sequence ID" value="TDK28532.1"/>
    <property type="molecule type" value="Genomic_DNA"/>
</dbReference>
<protein>
    <submittedName>
        <fullName evidence="2">Uncharacterized protein</fullName>
    </submittedName>
</protein>
<gene>
    <name evidence="2" type="ORF">E2F46_01200</name>
</gene>
<feature type="compositionally biased region" description="Low complexity" evidence="1">
    <location>
        <begin position="35"/>
        <end position="44"/>
    </location>
</feature>
<keyword evidence="3" id="KW-1185">Reference proteome</keyword>
<evidence type="ECO:0000313" key="3">
    <source>
        <dbReference type="Proteomes" id="UP000294796"/>
    </source>
</evidence>